<gene>
    <name evidence="2" type="ORF">PYX00_009044</name>
</gene>
<evidence type="ECO:0000313" key="2">
    <source>
        <dbReference type="EMBL" id="KAL0266534.1"/>
    </source>
</evidence>
<accession>A0AAW2H9L8</accession>
<feature type="region of interest" description="Disordered" evidence="1">
    <location>
        <begin position="51"/>
        <end position="77"/>
    </location>
</feature>
<proteinExistence type="predicted"/>
<sequence length="77" mass="8517">MHACAFAYPVQKKSVRERSSSPDSFLISFRQCLRRMDRWTPFLITTDLNADGTSTARTGDSEELGFPDGGKLSTISG</sequence>
<dbReference type="EMBL" id="JARGDH010000005">
    <property type="protein sequence ID" value="KAL0266534.1"/>
    <property type="molecule type" value="Genomic_DNA"/>
</dbReference>
<evidence type="ECO:0000256" key="1">
    <source>
        <dbReference type="SAM" id="MobiDB-lite"/>
    </source>
</evidence>
<reference evidence="2" key="1">
    <citation type="journal article" date="2024" name="Gigascience">
        <title>Chromosome-level genome of the poultry shaft louse Menopon gallinae provides insight into the host-switching and adaptive evolution of parasitic lice.</title>
        <authorList>
            <person name="Xu Y."/>
            <person name="Ma L."/>
            <person name="Liu S."/>
            <person name="Liang Y."/>
            <person name="Liu Q."/>
            <person name="He Z."/>
            <person name="Tian L."/>
            <person name="Duan Y."/>
            <person name="Cai W."/>
            <person name="Li H."/>
            <person name="Song F."/>
        </authorList>
    </citation>
    <scope>NUCLEOTIDE SEQUENCE</scope>
    <source>
        <strain evidence="2">Cailab_2023a</strain>
    </source>
</reference>
<dbReference type="AlphaFoldDB" id="A0AAW2H9L8"/>
<organism evidence="2">
    <name type="scientific">Menopon gallinae</name>
    <name type="common">poultry shaft louse</name>
    <dbReference type="NCBI Taxonomy" id="328185"/>
    <lineage>
        <taxon>Eukaryota</taxon>
        <taxon>Metazoa</taxon>
        <taxon>Ecdysozoa</taxon>
        <taxon>Arthropoda</taxon>
        <taxon>Hexapoda</taxon>
        <taxon>Insecta</taxon>
        <taxon>Pterygota</taxon>
        <taxon>Neoptera</taxon>
        <taxon>Paraneoptera</taxon>
        <taxon>Psocodea</taxon>
        <taxon>Troctomorpha</taxon>
        <taxon>Phthiraptera</taxon>
        <taxon>Amblycera</taxon>
        <taxon>Menoponidae</taxon>
        <taxon>Menopon</taxon>
    </lineage>
</organism>
<comment type="caution">
    <text evidence="2">The sequence shown here is derived from an EMBL/GenBank/DDBJ whole genome shotgun (WGS) entry which is preliminary data.</text>
</comment>
<name>A0AAW2H9L8_9NEOP</name>
<protein>
    <submittedName>
        <fullName evidence="2">Uncharacterized protein</fullName>
    </submittedName>
</protein>